<dbReference type="InterPro" id="IPR035992">
    <property type="entry name" value="Ricin_B-like_lectins"/>
</dbReference>
<dbReference type="SUPFAM" id="SSF50370">
    <property type="entry name" value="Ricin B-like lectins"/>
    <property type="match status" value="1"/>
</dbReference>
<dbReference type="Proteomes" id="UP001499987">
    <property type="component" value="Unassembled WGS sequence"/>
</dbReference>
<feature type="signal peptide" evidence="1">
    <location>
        <begin position="1"/>
        <end position="31"/>
    </location>
</feature>
<comment type="caution">
    <text evidence="3">The sequence shown here is derived from an EMBL/GenBank/DDBJ whole genome shotgun (WGS) entry which is preliminary data.</text>
</comment>
<feature type="chain" id="PRO_5047240766" description="Ricin B lectin domain-containing protein" evidence="1">
    <location>
        <begin position="32"/>
        <end position="180"/>
    </location>
</feature>
<dbReference type="EMBL" id="BAAALD010000048">
    <property type="protein sequence ID" value="GAA1098841.1"/>
    <property type="molecule type" value="Genomic_DNA"/>
</dbReference>
<gene>
    <name evidence="3" type="ORF">GCM10009663_47100</name>
</gene>
<evidence type="ECO:0000313" key="4">
    <source>
        <dbReference type="Proteomes" id="UP001499987"/>
    </source>
</evidence>
<accession>A0ABP4EBG1</accession>
<dbReference type="Gene3D" id="2.80.10.50">
    <property type="match status" value="3"/>
</dbReference>
<keyword evidence="1" id="KW-0732">Signal</keyword>
<proteinExistence type="predicted"/>
<name>A0ABP4EBG1_9ACTN</name>
<evidence type="ECO:0000313" key="3">
    <source>
        <dbReference type="EMBL" id="GAA1098841.1"/>
    </source>
</evidence>
<keyword evidence="4" id="KW-1185">Reference proteome</keyword>
<dbReference type="RefSeq" id="WP_344625644.1">
    <property type="nucleotide sequence ID" value="NZ_BAAALD010000048.1"/>
</dbReference>
<organism evidence="3 4">
    <name type="scientific">Kitasatospora arboriphila</name>
    <dbReference type="NCBI Taxonomy" id="258052"/>
    <lineage>
        <taxon>Bacteria</taxon>
        <taxon>Bacillati</taxon>
        <taxon>Actinomycetota</taxon>
        <taxon>Actinomycetes</taxon>
        <taxon>Kitasatosporales</taxon>
        <taxon>Streptomycetaceae</taxon>
        <taxon>Kitasatospora</taxon>
    </lineage>
</organism>
<feature type="domain" description="Ricin B lectin" evidence="2">
    <location>
        <begin position="37"/>
        <end position="113"/>
    </location>
</feature>
<evidence type="ECO:0000256" key="1">
    <source>
        <dbReference type="SAM" id="SignalP"/>
    </source>
</evidence>
<dbReference type="PROSITE" id="PS50231">
    <property type="entry name" value="RICIN_B_LECTIN"/>
    <property type="match status" value="1"/>
</dbReference>
<protein>
    <recommendedName>
        <fullName evidence="2">Ricin B lectin domain-containing protein</fullName>
    </recommendedName>
</protein>
<evidence type="ECO:0000259" key="2">
    <source>
        <dbReference type="Pfam" id="PF14200"/>
    </source>
</evidence>
<reference evidence="4" key="1">
    <citation type="journal article" date="2019" name="Int. J. Syst. Evol. Microbiol.">
        <title>The Global Catalogue of Microorganisms (GCM) 10K type strain sequencing project: providing services to taxonomists for standard genome sequencing and annotation.</title>
        <authorList>
            <consortium name="The Broad Institute Genomics Platform"/>
            <consortium name="The Broad Institute Genome Sequencing Center for Infectious Disease"/>
            <person name="Wu L."/>
            <person name="Ma J."/>
        </authorList>
    </citation>
    <scope>NUCLEOTIDE SEQUENCE [LARGE SCALE GENOMIC DNA]</scope>
    <source>
        <strain evidence="4">JCM 13002</strain>
    </source>
</reference>
<dbReference type="CDD" id="cd00161">
    <property type="entry name" value="beta-trefoil_Ricin-like"/>
    <property type="match status" value="1"/>
</dbReference>
<dbReference type="Pfam" id="PF14200">
    <property type="entry name" value="RicinB_lectin_2"/>
    <property type="match status" value="2"/>
</dbReference>
<sequence>MNRTVSRVGRVAGVAAVAAGLTLAMSMPASAQQPTDTIVNKNSNLCLEIGGWSTEWGAAANQWSCGAGGQANQQWLTNGNYPSGWFPLVNKNSGQCLEIGGWSTEWGAGANQWPCGKDANGNYTQANQLWRLGGVGDPKYTYLINKNSGLCLEVGGWNTGNGARVNQWPCGNVQANQLWS</sequence>
<dbReference type="InterPro" id="IPR000772">
    <property type="entry name" value="Ricin_B_lectin"/>
</dbReference>
<feature type="domain" description="Ricin B lectin" evidence="2">
    <location>
        <begin position="126"/>
        <end position="179"/>
    </location>
</feature>